<name>A0A0A8YBP3_ARUDO</name>
<reference evidence="1" key="2">
    <citation type="journal article" date="2015" name="Data Brief">
        <title>Shoot transcriptome of the giant reed, Arundo donax.</title>
        <authorList>
            <person name="Barrero R.A."/>
            <person name="Guerrero F.D."/>
            <person name="Moolhuijzen P."/>
            <person name="Goolsby J.A."/>
            <person name="Tidwell J."/>
            <person name="Bellgard S.E."/>
            <person name="Bellgard M.I."/>
        </authorList>
    </citation>
    <scope>NUCLEOTIDE SEQUENCE</scope>
    <source>
        <tissue evidence="1">Shoot tissue taken approximately 20 cm above the soil surface</tissue>
    </source>
</reference>
<protein>
    <submittedName>
        <fullName evidence="1">Uncharacterized protein</fullName>
    </submittedName>
</protein>
<reference evidence="1" key="1">
    <citation type="submission" date="2014-09" db="EMBL/GenBank/DDBJ databases">
        <authorList>
            <person name="Magalhaes I.L.F."/>
            <person name="Oliveira U."/>
            <person name="Santos F.R."/>
            <person name="Vidigal T.H.D.A."/>
            <person name="Brescovit A.D."/>
            <person name="Santos A.J."/>
        </authorList>
    </citation>
    <scope>NUCLEOTIDE SEQUENCE</scope>
    <source>
        <tissue evidence="1">Shoot tissue taken approximately 20 cm above the soil surface</tissue>
    </source>
</reference>
<evidence type="ECO:0000313" key="1">
    <source>
        <dbReference type="EMBL" id="JAD22875.1"/>
    </source>
</evidence>
<proteinExistence type="predicted"/>
<dbReference type="EMBL" id="GBRH01275020">
    <property type="protein sequence ID" value="JAD22875.1"/>
    <property type="molecule type" value="Transcribed_RNA"/>
</dbReference>
<dbReference type="AlphaFoldDB" id="A0A0A8YBP3"/>
<organism evidence="1">
    <name type="scientific">Arundo donax</name>
    <name type="common">Giant reed</name>
    <name type="synonym">Donax arundinaceus</name>
    <dbReference type="NCBI Taxonomy" id="35708"/>
    <lineage>
        <taxon>Eukaryota</taxon>
        <taxon>Viridiplantae</taxon>
        <taxon>Streptophyta</taxon>
        <taxon>Embryophyta</taxon>
        <taxon>Tracheophyta</taxon>
        <taxon>Spermatophyta</taxon>
        <taxon>Magnoliopsida</taxon>
        <taxon>Liliopsida</taxon>
        <taxon>Poales</taxon>
        <taxon>Poaceae</taxon>
        <taxon>PACMAD clade</taxon>
        <taxon>Arundinoideae</taxon>
        <taxon>Arundineae</taxon>
        <taxon>Arundo</taxon>
    </lineage>
</organism>
<accession>A0A0A8YBP3</accession>
<sequence length="108" mass="12423">MEQERRSPETAALNSRTLPHTSILDRLCRQLQREVTLLCRRGFRRAVNPLTLSSSSERFGWVPVGAPGERRKHAQIAATDCSRQQEGRGVDAGEWKLWRPQSWWAALR</sequence>